<evidence type="ECO:0000256" key="5">
    <source>
        <dbReference type="ARBA" id="ARBA00022640"/>
    </source>
</evidence>
<keyword evidence="8" id="KW-0378">Hydrolase</keyword>
<evidence type="ECO:0000256" key="14">
    <source>
        <dbReference type="ARBA" id="ARBA00024013"/>
    </source>
</evidence>
<dbReference type="AlphaFoldDB" id="S8C039"/>
<organism evidence="17 18">
    <name type="scientific">Dactylellina haptotyla (strain CBS 200.50)</name>
    <name type="common">Nematode-trapping fungus</name>
    <name type="synonym">Monacrosporium haptotylum</name>
    <dbReference type="NCBI Taxonomy" id="1284197"/>
    <lineage>
        <taxon>Eukaryota</taxon>
        <taxon>Fungi</taxon>
        <taxon>Dikarya</taxon>
        <taxon>Ascomycota</taxon>
        <taxon>Pezizomycotina</taxon>
        <taxon>Orbiliomycetes</taxon>
        <taxon>Orbiliales</taxon>
        <taxon>Orbiliaceae</taxon>
        <taxon>Dactylellina</taxon>
    </lineage>
</organism>
<keyword evidence="13" id="KW-0472">Membrane</keyword>
<evidence type="ECO:0000259" key="16">
    <source>
        <dbReference type="Pfam" id="PF01926"/>
    </source>
</evidence>
<protein>
    <recommendedName>
        <fullName evidence="16">G domain-containing protein</fullName>
    </recommendedName>
</protein>
<keyword evidence="3" id="KW-0813">Transport</keyword>
<evidence type="ECO:0000256" key="15">
    <source>
        <dbReference type="SAM" id="MobiDB-lite"/>
    </source>
</evidence>
<comment type="cofactor">
    <cofactor evidence="1">
        <name>Mg(2+)</name>
        <dbReference type="ChEBI" id="CHEBI:18420"/>
    </cofactor>
</comment>
<dbReference type="SUPFAM" id="SSF52540">
    <property type="entry name" value="P-loop containing nucleoside triphosphate hydrolases"/>
    <property type="match status" value="1"/>
</dbReference>
<accession>S8C039</accession>
<evidence type="ECO:0000313" key="17">
    <source>
        <dbReference type="EMBL" id="EPS45088.1"/>
    </source>
</evidence>
<dbReference type="InterPro" id="IPR006073">
    <property type="entry name" value="GTP-bd"/>
</dbReference>
<feature type="domain" description="G" evidence="16">
    <location>
        <begin position="52"/>
        <end position="180"/>
    </location>
</feature>
<comment type="caution">
    <text evidence="17">The sequence shown here is derived from an EMBL/GenBank/DDBJ whole genome shotgun (WGS) entry which is preliminary data.</text>
</comment>
<dbReference type="Gene3D" id="3.40.50.300">
    <property type="entry name" value="P-loop containing nucleotide triphosphate hydrolases"/>
    <property type="match status" value="1"/>
</dbReference>
<dbReference type="PANTHER" id="PTHR10903">
    <property type="entry name" value="GTPASE, IMAP FAMILY MEMBER-RELATED"/>
    <property type="match status" value="1"/>
</dbReference>
<evidence type="ECO:0000256" key="11">
    <source>
        <dbReference type="ARBA" id="ARBA00022927"/>
    </source>
</evidence>
<evidence type="ECO:0000313" key="18">
    <source>
        <dbReference type="Proteomes" id="UP000015100"/>
    </source>
</evidence>
<dbReference type="eggNOG" id="ENOG502S03K">
    <property type="taxonomic scope" value="Eukaryota"/>
</dbReference>
<keyword evidence="11" id="KW-0653">Protein transport</keyword>
<evidence type="ECO:0000256" key="1">
    <source>
        <dbReference type="ARBA" id="ARBA00001946"/>
    </source>
</evidence>
<evidence type="ECO:0000256" key="8">
    <source>
        <dbReference type="ARBA" id="ARBA00022801"/>
    </source>
</evidence>
<keyword evidence="6" id="KW-0812">Transmembrane</keyword>
<sequence>MVSNQRFHATCEDAEDDAREGAEGNTNCEDAEGEPACESVRRGPAREGVNLLVSGVTGSGKSTLIHNATGDSNAKIGHDLESETKEISEFTIPGLVGGKTVTLVDMPGFDDTHTGSTEIFIQMADWLKKSHDENKLLSGIIFLHDITETRFKDSARRTIEMIEELSGESFAQNILLVTNKWDTPVNQMYLNRERGLKEKYWKQLIDRGAKTDRYEYGDAVSLKMKGGALRIIASMVGNTPRPTKIQEEMVFENKDIRETDAGKLMAKTLESIQRETDKKIQEAIRLANEEKDQFQKRAYEMKKREELKHKEEIEKERERFEKRLEEITGTHNKEAERQKEEAKMQKEELERHKEEIKKQKEDFDQALKKEKQRSDERLDVEVVKLSNTIVSTLGQGLAFATTIAECRFHHT</sequence>
<evidence type="ECO:0000256" key="6">
    <source>
        <dbReference type="ARBA" id="ARBA00022692"/>
    </source>
</evidence>
<keyword evidence="7" id="KW-0479">Metal-binding</keyword>
<dbReference type="HOGENOM" id="CLU_018003_1_3_1"/>
<feature type="region of interest" description="Disordered" evidence="15">
    <location>
        <begin position="329"/>
        <end position="375"/>
    </location>
</feature>
<dbReference type="EMBL" id="AQGS01000023">
    <property type="protein sequence ID" value="EPS45088.1"/>
    <property type="molecule type" value="Genomic_DNA"/>
</dbReference>
<gene>
    <name evidence="17" type="ORF">H072_891</name>
</gene>
<dbReference type="OMA" id="HATCEDA"/>
<evidence type="ECO:0000256" key="4">
    <source>
        <dbReference type="ARBA" id="ARBA00022528"/>
    </source>
</evidence>
<evidence type="ECO:0000256" key="13">
    <source>
        <dbReference type="ARBA" id="ARBA00023136"/>
    </source>
</evidence>
<dbReference type="InterPro" id="IPR045058">
    <property type="entry name" value="GIMA/IAN/Toc"/>
</dbReference>
<keyword evidence="12" id="KW-1133">Transmembrane helix</keyword>
<evidence type="ECO:0000256" key="9">
    <source>
        <dbReference type="ARBA" id="ARBA00022805"/>
    </source>
</evidence>
<dbReference type="PANTHER" id="PTHR10903:SF135">
    <property type="entry name" value="TRANSLOCASE OF CHLOROPLAST 120, CHLOROPLASTIC-RELATED"/>
    <property type="match status" value="1"/>
</dbReference>
<feature type="region of interest" description="Disordered" evidence="15">
    <location>
        <begin position="1"/>
        <end position="37"/>
    </location>
</feature>
<name>S8C039_DACHA</name>
<dbReference type="GO" id="GO:0005525">
    <property type="term" value="F:GTP binding"/>
    <property type="evidence" value="ECO:0007669"/>
    <property type="project" value="InterPro"/>
</dbReference>
<keyword evidence="18" id="KW-1185">Reference proteome</keyword>
<dbReference type="OrthoDB" id="8954335at2759"/>
<evidence type="ECO:0000256" key="3">
    <source>
        <dbReference type="ARBA" id="ARBA00022448"/>
    </source>
</evidence>
<proteinExistence type="predicted"/>
<dbReference type="GO" id="GO:0015031">
    <property type="term" value="P:protein transport"/>
    <property type="evidence" value="ECO:0007669"/>
    <property type="project" value="UniProtKB-KW"/>
</dbReference>
<evidence type="ECO:0000256" key="12">
    <source>
        <dbReference type="ARBA" id="ARBA00022989"/>
    </source>
</evidence>
<dbReference type="GO" id="GO:0016787">
    <property type="term" value="F:hydrolase activity"/>
    <property type="evidence" value="ECO:0007669"/>
    <property type="project" value="UniProtKB-KW"/>
</dbReference>
<dbReference type="GO" id="GO:0046872">
    <property type="term" value="F:metal ion binding"/>
    <property type="evidence" value="ECO:0007669"/>
    <property type="project" value="UniProtKB-KW"/>
</dbReference>
<evidence type="ECO:0000256" key="10">
    <source>
        <dbReference type="ARBA" id="ARBA00022842"/>
    </source>
</evidence>
<evidence type="ECO:0000256" key="2">
    <source>
        <dbReference type="ARBA" id="ARBA00004167"/>
    </source>
</evidence>
<dbReference type="Proteomes" id="UP000015100">
    <property type="component" value="Unassembled WGS sequence"/>
</dbReference>
<reference evidence="17 18" key="1">
    <citation type="journal article" date="2013" name="PLoS Genet.">
        <title>Genomic mechanisms accounting for the adaptation to parasitism in nematode-trapping fungi.</title>
        <authorList>
            <person name="Meerupati T."/>
            <person name="Andersson K.M."/>
            <person name="Friman E."/>
            <person name="Kumar D."/>
            <person name="Tunlid A."/>
            <person name="Ahren D."/>
        </authorList>
    </citation>
    <scope>NUCLEOTIDE SEQUENCE [LARGE SCALE GENOMIC DNA]</scope>
    <source>
        <strain evidence="17 18">CBS 200.50</strain>
    </source>
</reference>
<evidence type="ECO:0000256" key="7">
    <source>
        <dbReference type="ARBA" id="ARBA00022723"/>
    </source>
</evidence>
<dbReference type="CDD" id="cd00882">
    <property type="entry name" value="Ras_like_GTPase"/>
    <property type="match status" value="1"/>
</dbReference>
<keyword evidence="4" id="KW-0150">Chloroplast</keyword>
<keyword evidence="10" id="KW-0460">Magnesium</keyword>
<keyword evidence="5" id="KW-0934">Plastid</keyword>
<keyword evidence="9" id="KW-1002">Plastid outer membrane</keyword>
<reference evidence="18" key="2">
    <citation type="submission" date="2013-04" db="EMBL/GenBank/DDBJ databases">
        <title>Genomic mechanisms accounting for the adaptation to parasitism in nematode-trapping fungi.</title>
        <authorList>
            <person name="Ahren D.G."/>
        </authorList>
    </citation>
    <scope>NUCLEOTIDE SEQUENCE [LARGE SCALE GENOMIC DNA]</scope>
    <source>
        <strain evidence="18">CBS 200.50</strain>
    </source>
</reference>
<dbReference type="STRING" id="1284197.S8C039"/>
<comment type="subcellular location">
    <subcellularLocation>
        <location evidence="2">Membrane</location>
        <topology evidence="2">Single-pass membrane protein</topology>
    </subcellularLocation>
    <subcellularLocation>
        <location evidence="14">Plastid</location>
        <location evidence="14">Chloroplast outer membrane</location>
    </subcellularLocation>
</comment>
<dbReference type="GO" id="GO:0016020">
    <property type="term" value="C:membrane"/>
    <property type="evidence" value="ECO:0007669"/>
    <property type="project" value="UniProtKB-SubCell"/>
</dbReference>
<dbReference type="InterPro" id="IPR027417">
    <property type="entry name" value="P-loop_NTPase"/>
</dbReference>
<dbReference type="Pfam" id="PF01926">
    <property type="entry name" value="MMR_HSR1"/>
    <property type="match status" value="1"/>
</dbReference>